<dbReference type="InterPro" id="IPR000838">
    <property type="entry name" value="RNA_pol_sigma70_ECF_CS"/>
</dbReference>
<feature type="domain" description="RNA polymerase sigma factor 70 region 4 type 2" evidence="8">
    <location>
        <begin position="144"/>
        <end position="195"/>
    </location>
</feature>
<dbReference type="Gene3D" id="1.10.1740.10">
    <property type="match status" value="1"/>
</dbReference>
<dbReference type="GO" id="GO:0016987">
    <property type="term" value="F:sigma factor activity"/>
    <property type="evidence" value="ECO:0007669"/>
    <property type="project" value="UniProtKB-KW"/>
</dbReference>
<evidence type="ECO:0000256" key="3">
    <source>
        <dbReference type="ARBA" id="ARBA00023082"/>
    </source>
</evidence>
<dbReference type="Pfam" id="PF08281">
    <property type="entry name" value="Sigma70_r4_2"/>
    <property type="match status" value="1"/>
</dbReference>
<evidence type="ECO:0000256" key="6">
    <source>
        <dbReference type="RuleBase" id="RU000716"/>
    </source>
</evidence>
<keyword evidence="4 6" id="KW-0238">DNA-binding</keyword>
<name>A0A5C5X3J8_9PLAN</name>
<dbReference type="AlphaFoldDB" id="A0A5C5X3J8"/>
<dbReference type="InterPro" id="IPR013324">
    <property type="entry name" value="RNA_pol_sigma_r3/r4-like"/>
</dbReference>
<evidence type="ECO:0000259" key="7">
    <source>
        <dbReference type="Pfam" id="PF04542"/>
    </source>
</evidence>
<keyword evidence="10" id="KW-1185">Reference proteome</keyword>
<dbReference type="GO" id="GO:0003677">
    <property type="term" value="F:DNA binding"/>
    <property type="evidence" value="ECO:0007669"/>
    <property type="project" value="UniProtKB-KW"/>
</dbReference>
<dbReference type="EMBL" id="SIHI01000001">
    <property type="protein sequence ID" value="TWT57430.1"/>
    <property type="molecule type" value="Genomic_DNA"/>
</dbReference>
<dbReference type="InterPro" id="IPR014284">
    <property type="entry name" value="RNA_pol_sigma-70_dom"/>
</dbReference>
<reference evidence="9 10" key="1">
    <citation type="submission" date="2019-02" db="EMBL/GenBank/DDBJ databases">
        <title>Deep-cultivation of Planctomycetes and their phenomic and genomic characterization uncovers novel biology.</title>
        <authorList>
            <person name="Wiegand S."/>
            <person name="Jogler M."/>
            <person name="Boedeker C."/>
            <person name="Pinto D."/>
            <person name="Vollmers J."/>
            <person name="Rivas-Marin E."/>
            <person name="Kohn T."/>
            <person name="Peeters S.H."/>
            <person name="Heuer A."/>
            <person name="Rast P."/>
            <person name="Oberbeckmann S."/>
            <person name="Bunk B."/>
            <person name="Jeske O."/>
            <person name="Meyerdierks A."/>
            <person name="Storesund J.E."/>
            <person name="Kallscheuer N."/>
            <person name="Luecker S."/>
            <person name="Lage O.M."/>
            <person name="Pohl T."/>
            <person name="Merkel B.J."/>
            <person name="Hornburger P."/>
            <person name="Mueller R.-W."/>
            <person name="Bruemmer F."/>
            <person name="Labrenz M."/>
            <person name="Spormann A.M."/>
            <person name="Op Den Camp H."/>
            <person name="Overmann J."/>
            <person name="Amann R."/>
            <person name="Jetten M.S.M."/>
            <person name="Mascher T."/>
            <person name="Medema M.H."/>
            <person name="Devos D.P."/>
            <person name="Kaster A.-K."/>
            <person name="Ovreas L."/>
            <person name="Rohde M."/>
            <person name="Galperin M.Y."/>
            <person name="Jogler C."/>
        </authorList>
    </citation>
    <scope>NUCLEOTIDE SEQUENCE [LARGE SCALE GENOMIC DNA]</scope>
    <source>
        <strain evidence="9 10">KOR42</strain>
    </source>
</reference>
<dbReference type="GO" id="GO:0006352">
    <property type="term" value="P:DNA-templated transcription initiation"/>
    <property type="evidence" value="ECO:0007669"/>
    <property type="project" value="InterPro"/>
</dbReference>
<evidence type="ECO:0000256" key="5">
    <source>
        <dbReference type="ARBA" id="ARBA00023163"/>
    </source>
</evidence>
<keyword evidence="2 6" id="KW-0805">Transcription regulation</keyword>
<proteinExistence type="inferred from homology"/>
<comment type="similarity">
    <text evidence="1 6">Belongs to the sigma-70 factor family. ECF subfamily.</text>
</comment>
<evidence type="ECO:0000313" key="9">
    <source>
        <dbReference type="EMBL" id="TWT57430.1"/>
    </source>
</evidence>
<dbReference type="SUPFAM" id="SSF88659">
    <property type="entry name" value="Sigma3 and sigma4 domains of RNA polymerase sigma factors"/>
    <property type="match status" value="1"/>
</dbReference>
<dbReference type="InterPro" id="IPR007627">
    <property type="entry name" value="RNA_pol_sigma70_r2"/>
</dbReference>
<feature type="domain" description="RNA polymerase sigma-70 region 2" evidence="7">
    <location>
        <begin position="46"/>
        <end position="114"/>
    </location>
</feature>
<evidence type="ECO:0000256" key="1">
    <source>
        <dbReference type="ARBA" id="ARBA00010641"/>
    </source>
</evidence>
<evidence type="ECO:0000256" key="2">
    <source>
        <dbReference type="ARBA" id="ARBA00023015"/>
    </source>
</evidence>
<dbReference type="PANTHER" id="PTHR43133">
    <property type="entry name" value="RNA POLYMERASE ECF-TYPE SIGMA FACTO"/>
    <property type="match status" value="1"/>
</dbReference>
<organism evidence="9 10">
    <name type="scientific">Thalassoglobus neptunius</name>
    <dbReference type="NCBI Taxonomy" id="1938619"/>
    <lineage>
        <taxon>Bacteria</taxon>
        <taxon>Pseudomonadati</taxon>
        <taxon>Planctomycetota</taxon>
        <taxon>Planctomycetia</taxon>
        <taxon>Planctomycetales</taxon>
        <taxon>Planctomycetaceae</taxon>
        <taxon>Thalassoglobus</taxon>
    </lineage>
</organism>
<dbReference type="PROSITE" id="PS01063">
    <property type="entry name" value="SIGMA70_ECF"/>
    <property type="match status" value="1"/>
</dbReference>
<dbReference type="Proteomes" id="UP000317243">
    <property type="component" value="Unassembled WGS sequence"/>
</dbReference>
<dbReference type="InterPro" id="IPR013249">
    <property type="entry name" value="RNA_pol_sigma70_r4_t2"/>
</dbReference>
<sequence length="209" mass="25007">MNGQPMASNRSLTDEYDILVDAGSQSSDARLVEETKKGNKQAFGELVQRYERRLMRVIGRFVFDLDLIDDLAQETFIRAYERLDQFDPSRRFSPWLFRIGVNLALDLHRRRKRRVWTIMFTDRSADRWIENPEADPRNVRDLQLEVQAVIREIPEKYRTVLILRDMENFSTSEIAAILDRKEATVRWRLAEARNRFQELWEKRQKQDDD</sequence>
<dbReference type="PANTHER" id="PTHR43133:SF51">
    <property type="entry name" value="RNA POLYMERASE SIGMA FACTOR"/>
    <property type="match status" value="1"/>
</dbReference>
<dbReference type="SUPFAM" id="SSF88946">
    <property type="entry name" value="Sigma2 domain of RNA polymerase sigma factors"/>
    <property type="match status" value="1"/>
</dbReference>
<keyword evidence="3 6" id="KW-0731">Sigma factor</keyword>
<accession>A0A5C5X3J8</accession>
<protein>
    <recommendedName>
        <fullName evidence="6">RNA polymerase sigma factor</fullName>
    </recommendedName>
</protein>
<dbReference type="Gene3D" id="1.10.10.10">
    <property type="entry name" value="Winged helix-like DNA-binding domain superfamily/Winged helix DNA-binding domain"/>
    <property type="match status" value="1"/>
</dbReference>
<gene>
    <name evidence="9" type="primary">sigW_1</name>
    <name evidence="9" type="ORF">KOR42_07910</name>
</gene>
<comment type="caution">
    <text evidence="9">The sequence shown here is derived from an EMBL/GenBank/DDBJ whole genome shotgun (WGS) entry which is preliminary data.</text>
</comment>
<evidence type="ECO:0000256" key="4">
    <source>
        <dbReference type="ARBA" id="ARBA00023125"/>
    </source>
</evidence>
<dbReference type="Pfam" id="PF04542">
    <property type="entry name" value="Sigma70_r2"/>
    <property type="match status" value="1"/>
</dbReference>
<evidence type="ECO:0000259" key="8">
    <source>
        <dbReference type="Pfam" id="PF08281"/>
    </source>
</evidence>
<evidence type="ECO:0000313" key="10">
    <source>
        <dbReference type="Proteomes" id="UP000317243"/>
    </source>
</evidence>
<dbReference type="InterPro" id="IPR036388">
    <property type="entry name" value="WH-like_DNA-bd_sf"/>
</dbReference>
<dbReference type="NCBIfam" id="TIGR02937">
    <property type="entry name" value="sigma70-ECF"/>
    <property type="match status" value="1"/>
</dbReference>
<keyword evidence="5 6" id="KW-0804">Transcription</keyword>
<dbReference type="InterPro" id="IPR013325">
    <property type="entry name" value="RNA_pol_sigma_r2"/>
</dbReference>
<dbReference type="InterPro" id="IPR039425">
    <property type="entry name" value="RNA_pol_sigma-70-like"/>
</dbReference>
<dbReference type="CDD" id="cd06171">
    <property type="entry name" value="Sigma70_r4"/>
    <property type="match status" value="1"/>
</dbReference>